<dbReference type="CDD" id="cd03130">
    <property type="entry name" value="GATase1_CobB"/>
    <property type="match status" value="1"/>
</dbReference>
<evidence type="ECO:0000259" key="11">
    <source>
        <dbReference type="Pfam" id="PF07685"/>
    </source>
</evidence>
<dbReference type="PROSITE" id="PS51274">
    <property type="entry name" value="GATASE_COBBQ"/>
    <property type="match status" value="1"/>
</dbReference>
<comment type="caution">
    <text evidence="12">The sequence shown here is derived from an EMBL/GenBank/DDBJ whole genome shotgun (WGS) entry which is preliminary data.</text>
</comment>
<dbReference type="InterPro" id="IPR004484">
    <property type="entry name" value="CbiA/CobB_synth"/>
</dbReference>
<evidence type="ECO:0000259" key="10">
    <source>
        <dbReference type="Pfam" id="PF01656"/>
    </source>
</evidence>
<evidence type="ECO:0000256" key="9">
    <source>
        <dbReference type="HAMAP-Rule" id="MF_00027"/>
    </source>
</evidence>
<name>A0A6I3XAM7_9BURK</name>
<protein>
    <recommendedName>
        <fullName evidence="9">Cobyrinate a,c-diamide synthase</fullName>
        <ecNumber evidence="9">6.3.5.11</ecNumber>
    </recommendedName>
    <alternativeName>
        <fullName evidence="9">Cobyrinic acid a,c-diamide synthetase</fullName>
    </alternativeName>
</protein>
<dbReference type="InterPro" id="IPR029062">
    <property type="entry name" value="Class_I_gatase-like"/>
</dbReference>
<organism evidence="12 13">
    <name type="scientific">Pseudoduganella dura</name>
    <dbReference type="NCBI Taxonomy" id="321982"/>
    <lineage>
        <taxon>Bacteria</taxon>
        <taxon>Pseudomonadati</taxon>
        <taxon>Pseudomonadota</taxon>
        <taxon>Betaproteobacteria</taxon>
        <taxon>Burkholderiales</taxon>
        <taxon>Oxalobacteraceae</taxon>
        <taxon>Telluria group</taxon>
        <taxon>Pseudoduganella</taxon>
    </lineage>
</organism>
<dbReference type="RefSeq" id="WP_155708663.1">
    <property type="nucleotide sequence ID" value="NZ_BMWU01000083.1"/>
</dbReference>
<dbReference type="SUPFAM" id="SSF52317">
    <property type="entry name" value="Class I glutamine amidotransferase-like"/>
    <property type="match status" value="1"/>
</dbReference>
<evidence type="ECO:0000256" key="8">
    <source>
        <dbReference type="ARBA" id="ARBA00022962"/>
    </source>
</evidence>
<keyword evidence="13" id="KW-1185">Reference proteome</keyword>
<comment type="domain">
    <text evidence="9">Comprises of two domains. The C-terminal domain contains the binding site for glutamine and catalyzes the hydrolysis of this substrate to glutamate and ammonia. The N-terminal domain is anticipated to bind ATP and cobyrinate and catalyzes the ultimate synthesis of the diamide product. The ammonia produced via the glutaminase domain is probably translocated to the adjacent domain via a molecular tunnel, where it reacts with an activated intermediate.</text>
</comment>
<comment type="miscellaneous">
    <text evidence="9">The a and c carboxylates of cobyrinate are activated for nucleophilic attack via formation of a phosphorylated intermediate by ATP. CbiA catalyzes first the amidation of the c-carboxylate, and then that of the a-carboxylate.</text>
</comment>
<feature type="active site" description="Nucleophile" evidence="9">
    <location>
        <position position="318"/>
    </location>
</feature>
<dbReference type="NCBIfam" id="NF002204">
    <property type="entry name" value="PRK01077.1"/>
    <property type="match status" value="1"/>
</dbReference>
<dbReference type="Gene3D" id="3.40.50.300">
    <property type="entry name" value="P-loop containing nucleotide triphosphate hydrolases"/>
    <property type="match status" value="2"/>
</dbReference>
<dbReference type="EC" id="6.3.5.11" evidence="9"/>
<feature type="domain" description="CobQ/CobB/MinD/ParA nucleotide binding" evidence="10">
    <location>
        <begin position="7"/>
        <end position="171"/>
    </location>
</feature>
<dbReference type="PANTHER" id="PTHR43873">
    <property type="entry name" value="COBYRINATE A,C-DIAMIDE SYNTHASE"/>
    <property type="match status" value="1"/>
</dbReference>
<dbReference type="Pfam" id="PF01656">
    <property type="entry name" value="CbiA"/>
    <property type="match status" value="1"/>
</dbReference>
<dbReference type="CDD" id="cd05388">
    <property type="entry name" value="CobB_N"/>
    <property type="match status" value="1"/>
</dbReference>
<dbReference type="InterPro" id="IPR002586">
    <property type="entry name" value="CobQ/CobB/MinD/ParA_Nub-bd_dom"/>
</dbReference>
<evidence type="ECO:0000256" key="2">
    <source>
        <dbReference type="ARBA" id="ARBA00006205"/>
    </source>
</evidence>
<keyword evidence="6 9" id="KW-0067">ATP-binding</keyword>
<comment type="cofactor">
    <cofactor evidence="1 9">
        <name>Mg(2+)</name>
        <dbReference type="ChEBI" id="CHEBI:18420"/>
    </cofactor>
</comment>
<evidence type="ECO:0000256" key="7">
    <source>
        <dbReference type="ARBA" id="ARBA00022842"/>
    </source>
</evidence>
<evidence type="ECO:0000256" key="6">
    <source>
        <dbReference type="ARBA" id="ARBA00022840"/>
    </source>
</evidence>
<keyword evidence="8 9" id="KW-0315">Glutamine amidotransferase</keyword>
<evidence type="ECO:0000256" key="5">
    <source>
        <dbReference type="ARBA" id="ARBA00022741"/>
    </source>
</evidence>
<dbReference type="GO" id="GO:0005524">
    <property type="term" value="F:ATP binding"/>
    <property type="evidence" value="ECO:0007669"/>
    <property type="project" value="UniProtKB-UniRule"/>
</dbReference>
<evidence type="ECO:0000313" key="12">
    <source>
        <dbReference type="EMBL" id="MUI12766.1"/>
    </source>
</evidence>
<comment type="similarity">
    <text evidence="9">Belongs to the CobB/CbiA family.</text>
</comment>
<comment type="catalytic activity">
    <reaction evidence="9">
        <text>cob(II)yrinate + 2 L-glutamine + 2 ATP + 2 H2O = cob(II)yrinate a,c diamide + 2 L-glutamate + 2 ADP + 2 phosphate + 2 H(+)</text>
        <dbReference type="Rhea" id="RHEA:26289"/>
        <dbReference type="ChEBI" id="CHEBI:15377"/>
        <dbReference type="ChEBI" id="CHEBI:15378"/>
        <dbReference type="ChEBI" id="CHEBI:29985"/>
        <dbReference type="ChEBI" id="CHEBI:30616"/>
        <dbReference type="ChEBI" id="CHEBI:43474"/>
        <dbReference type="ChEBI" id="CHEBI:58359"/>
        <dbReference type="ChEBI" id="CHEBI:58537"/>
        <dbReference type="ChEBI" id="CHEBI:58894"/>
        <dbReference type="ChEBI" id="CHEBI:456216"/>
        <dbReference type="EC" id="6.3.5.11"/>
    </reaction>
</comment>
<dbReference type="AlphaFoldDB" id="A0A6I3XAM7"/>
<proteinExistence type="inferred from homology"/>
<dbReference type="OrthoDB" id="9764035at2"/>
<keyword evidence="4 9" id="KW-0436">Ligase</keyword>
<dbReference type="Pfam" id="PF07685">
    <property type="entry name" value="GATase_3"/>
    <property type="match status" value="1"/>
</dbReference>
<evidence type="ECO:0000313" key="13">
    <source>
        <dbReference type="Proteomes" id="UP000431684"/>
    </source>
</evidence>
<feature type="site" description="Increases nucleophilicity of active site Cys" evidence="9">
    <location>
        <position position="414"/>
    </location>
</feature>
<keyword evidence="5 9" id="KW-0547">Nucleotide-binding</keyword>
<evidence type="ECO:0000256" key="1">
    <source>
        <dbReference type="ARBA" id="ARBA00001946"/>
    </source>
</evidence>
<comment type="similarity">
    <text evidence="2">Belongs to the CobB/CobQ family. CobQ subfamily.</text>
</comment>
<comment type="function">
    <text evidence="9">Catalyzes the ATP-dependent amidation of the two carboxylate groups at positions a and c of cobyrinate, using either L-glutamine or ammonia as the nitrogen source.</text>
</comment>
<dbReference type="GO" id="GO:0042242">
    <property type="term" value="F:cobyrinic acid a,c-diamide synthase activity"/>
    <property type="evidence" value="ECO:0007669"/>
    <property type="project" value="UniProtKB-UniRule"/>
</dbReference>
<comment type="pathway">
    <text evidence="9">Cofactor biosynthesis; adenosylcobalamin biosynthesis; cob(II)yrinate a,c-diamide from sirohydrochlorin (anaerobic route): step 10/10.</text>
</comment>
<evidence type="ECO:0000256" key="3">
    <source>
        <dbReference type="ARBA" id="ARBA00022573"/>
    </source>
</evidence>
<dbReference type="SUPFAM" id="SSF52540">
    <property type="entry name" value="P-loop containing nucleoside triphosphate hydrolases"/>
    <property type="match status" value="1"/>
</dbReference>
<gene>
    <name evidence="9" type="primary">cbiA</name>
    <name evidence="12" type="ORF">GJV26_09835</name>
</gene>
<dbReference type="HAMAP" id="MF_00027">
    <property type="entry name" value="CobB_CbiA"/>
    <property type="match status" value="1"/>
</dbReference>
<dbReference type="PANTHER" id="PTHR43873:SF1">
    <property type="entry name" value="COBYRINATE A,C-DIAMIDE SYNTHASE"/>
    <property type="match status" value="1"/>
</dbReference>
<keyword evidence="3 9" id="KW-0169">Cobalamin biosynthesis</keyword>
<sequence>MGTRAVLIAAVASGQGKTTVTAALARKLVRAGRRVRVFKCGPDFIDPMVLGRASGAPVESLDLWMVGRERCQRLLAQAALEADDILIEGVMGLYDGTPSAADLAREFGVPVLAVIDAGAMAQTAGALVHGLRDYGPVTMAGVIANRVGSAGHALMVKTSLRDIPLLATLPKQGRSLPERHLGLVLPDEVDEVDDILDELADQLAFDEAAWNALPQVAFDAPAPETPLVATLAGKTVAIARDAAFVFVYAANLEVMRRLGADIVYFSPLADEPVPPQADAVYLPGGYPELHAPRLAEAATWRASIRAAHAGGMPILAECGGMMALAESLDDGAVDAANPWPMAGLLPGRVVVQKRLAGLGPQAMPTPQGTLRGHTFHYSRLETQAPVLEYTSKNPSGTQGEAVYRIGSLTASYFHGYFPSNPEAAAAMLSRKTP</sequence>
<dbReference type="Proteomes" id="UP000431684">
    <property type="component" value="Unassembled WGS sequence"/>
</dbReference>
<dbReference type="EMBL" id="WNWM01000002">
    <property type="protein sequence ID" value="MUI12766.1"/>
    <property type="molecule type" value="Genomic_DNA"/>
</dbReference>
<reference evidence="12 13" key="1">
    <citation type="submission" date="2019-11" db="EMBL/GenBank/DDBJ databases">
        <title>Draft Genome Sequences of Six Type Strains of the Genus Massilia.</title>
        <authorList>
            <person name="Miess H."/>
            <person name="Frediansyah A."/>
            <person name="Goeker M."/>
            <person name="Gross H."/>
        </authorList>
    </citation>
    <scope>NUCLEOTIDE SEQUENCE [LARGE SCALE GENOMIC DNA]</scope>
    <source>
        <strain evidence="12 13">DSM 17513</strain>
    </source>
</reference>
<accession>A0A6I3XAM7</accession>
<keyword evidence="7 9" id="KW-0460">Magnesium</keyword>
<dbReference type="Gene3D" id="3.40.50.880">
    <property type="match status" value="1"/>
</dbReference>
<dbReference type="InterPro" id="IPR027417">
    <property type="entry name" value="P-loop_NTPase"/>
</dbReference>
<dbReference type="InterPro" id="IPR011698">
    <property type="entry name" value="GATase_3"/>
</dbReference>
<dbReference type="GO" id="GO:0009236">
    <property type="term" value="P:cobalamin biosynthetic process"/>
    <property type="evidence" value="ECO:0007669"/>
    <property type="project" value="UniProtKB-UniRule"/>
</dbReference>
<evidence type="ECO:0000256" key="4">
    <source>
        <dbReference type="ARBA" id="ARBA00022598"/>
    </source>
</evidence>
<dbReference type="UniPathway" id="UPA00148">
    <property type="reaction ID" value="UER00231"/>
</dbReference>
<dbReference type="PROSITE" id="PS51273">
    <property type="entry name" value="GATASE_TYPE_1"/>
    <property type="match status" value="1"/>
</dbReference>
<feature type="domain" description="CobB/CobQ-like glutamine amidotransferase" evidence="11">
    <location>
        <begin position="235"/>
        <end position="420"/>
    </location>
</feature>